<protein>
    <submittedName>
        <fullName evidence="1">Uncharacterized protein</fullName>
    </submittedName>
</protein>
<evidence type="ECO:0000313" key="1">
    <source>
        <dbReference type="EMBL" id="TWJ07974.1"/>
    </source>
</evidence>
<proteinExistence type="predicted"/>
<accession>A0A562UQU6</accession>
<dbReference type="AlphaFoldDB" id="A0A562UQU6"/>
<name>A0A562UQU6_9ACTN</name>
<keyword evidence="2" id="KW-1185">Reference proteome</keyword>
<organism evidence="1 2">
    <name type="scientific">Stackebrandtia albiflava</name>
    <dbReference type="NCBI Taxonomy" id="406432"/>
    <lineage>
        <taxon>Bacteria</taxon>
        <taxon>Bacillati</taxon>
        <taxon>Actinomycetota</taxon>
        <taxon>Actinomycetes</taxon>
        <taxon>Glycomycetales</taxon>
        <taxon>Glycomycetaceae</taxon>
        <taxon>Stackebrandtia</taxon>
    </lineage>
</organism>
<comment type="caution">
    <text evidence="1">The sequence shown here is derived from an EMBL/GenBank/DDBJ whole genome shotgun (WGS) entry which is preliminary data.</text>
</comment>
<reference evidence="1 2" key="1">
    <citation type="journal article" date="2013" name="Stand. Genomic Sci.">
        <title>Genomic Encyclopedia of Type Strains, Phase I: The one thousand microbial genomes (KMG-I) project.</title>
        <authorList>
            <person name="Kyrpides N.C."/>
            <person name="Woyke T."/>
            <person name="Eisen J.A."/>
            <person name="Garrity G."/>
            <person name="Lilburn T.G."/>
            <person name="Beck B.J."/>
            <person name="Whitman W.B."/>
            <person name="Hugenholtz P."/>
            <person name="Klenk H.P."/>
        </authorList>
    </citation>
    <scope>NUCLEOTIDE SEQUENCE [LARGE SCALE GENOMIC DNA]</scope>
    <source>
        <strain evidence="1 2">DSM 45044</strain>
    </source>
</reference>
<dbReference type="Proteomes" id="UP000321617">
    <property type="component" value="Unassembled WGS sequence"/>
</dbReference>
<gene>
    <name evidence="1" type="ORF">LX16_4757</name>
</gene>
<dbReference type="RefSeq" id="WP_147143432.1">
    <property type="nucleotide sequence ID" value="NZ_BAABIJ010000005.1"/>
</dbReference>
<sequence>MRLIRGFGDALLDRLLPARSAAAGCDPDPWYQHRRIDGILYRRRCLYNGDCTTMCGAWYRP</sequence>
<evidence type="ECO:0000313" key="2">
    <source>
        <dbReference type="Proteomes" id="UP000321617"/>
    </source>
</evidence>
<dbReference type="OrthoDB" id="4242556at2"/>
<dbReference type="EMBL" id="VLLL01000009">
    <property type="protein sequence ID" value="TWJ07974.1"/>
    <property type="molecule type" value="Genomic_DNA"/>
</dbReference>